<dbReference type="InterPro" id="IPR037053">
    <property type="entry name" value="Phage_tail_collar_dom_sf"/>
</dbReference>
<gene>
    <name evidence="3" type="ORF">ACFQFQ_06605</name>
</gene>
<reference evidence="4" key="1">
    <citation type="journal article" date="2019" name="Int. J. Syst. Evol. Microbiol.">
        <title>The Global Catalogue of Microorganisms (GCM) 10K type strain sequencing project: providing services to taxonomists for standard genome sequencing and annotation.</title>
        <authorList>
            <consortium name="The Broad Institute Genomics Platform"/>
            <consortium name="The Broad Institute Genome Sequencing Center for Infectious Disease"/>
            <person name="Wu L."/>
            <person name="Ma J."/>
        </authorList>
    </citation>
    <scope>NUCLEOTIDE SEQUENCE [LARGE SCALE GENOMIC DNA]</scope>
    <source>
        <strain evidence="4">CCUG 66188</strain>
    </source>
</reference>
<organism evidence="3 4">
    <name type="scientific">Sulfitobacter porphyrae</name>
    <dbReference type="NCBI Taxonomy" id="1246864"/>
    <lineage>
        <taxon>Bacteria</taxon>
        <taxon>Pseudomonadati</taxon>
        <taxon>Pseudomonadota</taxon>
        <taxon>Alphaproteobacteria</taxon>
        <taxon>Rhodobacterales</taxon>
        <taxon>Roseobacteraceae</taxon>
        <taxon>Sulfitobacter</taxon>
    </lineage>
</organism>
<evidence type="ECO:0000256" key="1">
    <source>
        <dbReference type="SAM" id="SignalP"/>
    </source>
</evidence>
<dbReference type="Gene3D" id="3.90.1340.10">
    <property type="entry name" value="Phage tail collar domain"/>
    <property type="match status" value="1"/>
</dbReference>
<protein>
    <submittedName>
        <fullName evidence="3">Phage tail protein</fullName>
    </submittedName>
</protein>
<dbReference type="Pfam" id="PF07484">
    <property type="entry name" value="Collar"/>
    <property type="match status" value="1"/>
</dbReference>
<evidence type="ECO:0000313" key="3">
    <source>
        <dbReference type="EMBL" id="MFC6759241.1"/>
    </source>
</evidence>
<dbReference type="EMBL" id="JBHSWG010000001">
    <property type="protein sequence ID" value="MFC6759241.1"/>
    <property type="molecule type" value="Genomic_DNA"/>
</dbReference>
<keyword evidence="4" id="KW-1185">Reference proteome</keyword>
<dbReference type="InterPro" id="IPR011083">
    <property type="entry name" value="Phage_tail_collar_dom"/>
</dbReference>
<comment type="caution">
    <text evidence="3">The sequence shown here is derived from an EMBL/GenBank/DDBJ whole genome shotgun (WGS) entry which is preliminary data.</text>
</comment>
<accession>A0ABW2B1X5</accession>
<feature type="signal peptide" evidence="1">
    <location>
        <begin position="1"/>
        <end position="17"/>
    </location>
</feature>
<dbReference type="Proteomes" id="UP001596353">
    <property type="component" value="Unassembled WGS sequence"/>
</dbReference>
<name>A0ABW2B1X5_9RHOB</name>
<evidence type="ECO:0000259" key="2">
    <source>
        <dbReference type="Pfam" id="PF07484"/>
    </source>
</evidence>
<dbReference type="SUPFAM" id="SSF88874">
    <property type="entry name" value="Receptor-binding domain of short tail fibre protein gp12"/>
    <property type="match status" value="1"/>
</dbReference>
<feature type="domain" description="Phage tail collar" evidence="2">
    <location>
        <begin position="35"/>
        <end position="91"/>
    </location>
</feature>
<proteinExistence type="predicted"/>
<keyword evidence="1" id="KW-0732">Signal</keyword>
<evidence type="ECO:0000313" key="4">
    <source>
        <dbReference type="Proteomes" id="UP001596353"/>
    </source>
</evidence>
<feature type="chain" id="PRO_5046714467" evidence="1">
    <location>
        <begin position="18"/>
        <end position="139"/>
    </location>
</feature>
<sequence>MFTFKRMISALAPVALAAGISAPALPAAAQEFWIGQIVMGGWNFCPRFTTEADGQLLPISPNAALFSLFGTQYGGDGRTTFALPDLRGRVPMHAGSGPGLTPRLQGQKFGTETVTLTEAQMPSHNHLMSVNNNGGDKRR</sequence>